<proteinExistence type="predicted"/>
<organism evidence="1">
    <name type="scientific">Rhizophora mucronata</name>
    <name type="common">Asiatic mangrove</name>
    <dbReference type="NCBI Taxonomy" id="61149"/>
    <lineage>
        <taxon>Eukaryota</taxon>
        <taxon>Viridiplantae</taxon>
        <taxon>Streptophyta</taxon>
        <taxon>Embryophyta</taxon>
        <taxon>Tracheophyta</taxon>
        <taxon>Spermatophyta</taxon>
        <taxon>Magnoliopsida</taxon>
        <taxon>eudicotyledons</taxon>
        <taxon>Gunneridae</taxon>
        <taxon>Pentapetalae</taxon>
        <taxon>rosids</taxon>
        <taxon>fabids</taxon>
        <taxon>Malpighiales</taxon>
        <taxon>Rhizophoraceae</taxon>
        <taxon>Rhizophora</taxon>
    </lineage>
</organism>
<dbReference type="EMBL" id="GGEC01074144">
    <property type="protein sequence ID" value="MBX54628.1"/>
    <property type="molecule type" value="Transcribed_RNA"/>
</dbReference>
<name>A0A2P2PIN0_RHIMU</name>
<dbReference type="AlphaFoldDB" id="A0A2P2PIN0"/>
<reference evidence="1" key="1">
    <citation type="submission" date="2018-02" db="EMBL/GenBank/DDBJ databases">
        <title>Rhizophora mucronata_Transcriptome.</title>
        <authorList>
            <person name="Meera S.P."/>
            <person name="Sreeshan A."/>
            <person name="Augustine A."/>
        </authorList>
    </citation>
    <scope>NUCLEOTIDE SEQUENCE</scope>
    <source>
        <tissue evidence="1">Leaf</tissue>
    </source>
</reference>
<evidence type="ECO:0000313" key="1">
    <source>
        <dbReference type="EMBL" id="MBX54628.1"/>
    </source>
</evidence>
<protein>
    <submittedName>
        <fullName evidence="1">Uncharacterized protein</fullName>
    </submittedName>
</protein>
<accession>A0A2P2PIN0</accession>
<sequence>MKSSTVYQFNLMEKENVWKKHEYASAITNAISMMLINAFCIPVHCV</sequence>